<proteinExistence type="predicted"/>
<dbReference type="Gene3D" id="3.20.20.100">
    <property type="entry name" value="NADP-dependent oxidoreductase domain"/>
    <property type="match status" value="1"/>
</dbReference>
<dbReference type="InterPro" id="IPR020471">
    <property type="entry name" value="AKR"/>
</dbReference>
<dbReference type="RefSeq" id="WP_058634906.1">
    <property type="nucleotide sequence ID" value="NZ_LDPZ01000020.1"/>
</dbReference>
<sequence length="337" mass="36918">MKTTDRRELPKGKVSLTALGLGCAQMGNLLKLMPFADARDTADAAWDAGIRYFDTAPFYGFTRSERRLGAILDERQRSDFTISTKVGRLMVPDADVGAEAEGYVNPCPFHQVYDYSYDAILRSFDASQQRLGMVRFDILYVHDIGRVTHGEKHEHHWNQLTKGGGFKALSELRQDGRIGGFGLGVNEWEAVSEALDECDLDVSMLAGRYTLLEQESLGLLQKCLDRGARIVVAGAFNSGVLAGTNNFNYGDAPAEIIARVQKLRSVAEEFGVAIQAAALQFGMAHPAVVSCVSGARNARQIRSNVEWFEAEIPTAFWQALRERGLVAEGTPLPGLAA</sequence>
<reference evidence="2 3" key="1">
    <citation type="journal article" date="2016" name="Front. Microbiol.">
        <title>Genomic Resource of Rice Seed Associated Bacteria.</title>
        <authorList>
            <person name="Midha S."/>
            <person name="Bansal K."/>
            <person name="Sharma S."/>
            <person name="Kumar N."/>
            <person name="Patil P.P."/>
            <person name="Chaudhry V."/>
            <person name="Patil P.B."/>
        </authorList>
    </citation>
    <scope>NUCLEOTIDE SEQUENCE [LARGE SCALE GENOMIC DNA]</scope>
    <source>
        <strain evidence="2 3">NS226</strain>
    </source>
</reference>
<protein>
    <submittedName>
        <fullName evidence="2">Pyridoxal 4-dehydrogenase</fullName>
    </submittedName>
</protein>
<dbReference type="SUPFAM" id="SSF51430">
    <property type="entry name" value="NAD(P)-linked oxidoreductase"/>
    <property type="match status" value="1"/>
</dbReference>
<name>A0A175R8A2_9HYPH</name>
<dbReference type="Pfam" id="PF00248">
    <property type="entry name" value="Aldo_ket_red"/>
    <property type="match status" value="1"/>
</dbReference>
<dbReference type="GO" id="GO:0016491">
    <property type="term" value="F:oxidoreductase activity"/>
    <property type="evidence" value="ECO:0007669"/>
    <property type="project" value="InterPro"/>
</dbReference>
<dbReference type="eggNOG" id="COG0667">
    <property type="taxonomic scope" value="Bacteria"/>
</dbReference>
<evidence type="ECO:0000259" key="1">
    <source>
        <dbReference type="Pfam" id="PF00248"/>
    </source>
</evidence>
<dbReference type="OrthoDB" id="9768851at2"/>
<feature type="domain" description="NADP-dependent oxidoreductase" evidence="1">
    <location>
        <begin position="19"/>
        <end position="322"/>
    </location>
</feature>
<evidence type="ECO:0000313" key="3">
    <source>
        <dbReference type="Proteomes" id="UP000078272"/>
    </source>
</evidence>
<gene>
    <name evidence="2" type="ORF">NS226_10210</name>
</gene>
<comment type="caution">
    <text evidence="2">The sequence shown here is derived from an EMBL/GenBank/DDBJ whole genome shotgun (WGS) entry which is preliminary data.</text>
</comment>
<dbReference type="AlphaFoldDB" id="A0A175R8A2"/>
<organism evidence="2 3">
    <name type="scientific">Aureimonas ureilytica</name>
    <dbReference type="NCBI Taxonomy" id="401562"/>
    <lineage>
        <taxon>Bacteria</taxon>
        <taxon>Pseudomonadati</taxon>
        <taxon>Pseudomonadota</taxon>
        <taxon>Alphaproteobacteria</taxon>
        <taxon>Hyphomicrobiales</taxon>
        <taxon>Aurantimonadaceae</taxon>
        <taxon>Aureimonas</taxon>
    </lineage>
</organism>
<dbReference type="EMBL" id="LDPZ01000020">
    <property type="protein sequence ID" value="KTQ95775.1"/>
    <property type="molecule type" value="Genomic_DNA"/>
</dbReference>
<dbReference type="PANTHER" id="PTHR42686">
    <property type="entry name" value="GH17980P-RELATED"/>
    <property type="match status" value="1"/>
</dbReference>
<dbReference type="PANTHER" id="PTHR42686:SF1">
    <property type="entry name" value="GH17980P-RELATED"/>
    <property type="match status" value="1"/>
</dbReference>
<dbReference type="GO" id="GO:0005829">
    <property type="term" value="C:cytosol"/>
    <property type="evidence" value="ECO:0007669"/>
    <property type="project" value="TreeGrafter"/>
</dbReference>
<accession>A0A175R8A2</accession>
<dbReference type="STRING" id="401562.NS365_16965"/>
<dbReference type="PATRIC" id="fig|401562.3.peg.1517"/>
<evidence type="ECO:0000313" key="2">
    <source>
        <dbReference type="EMBL" id="KTQ95775.1"/>
    </source>
</evidence>
<dbReference type="InterPro" id="IPR023210">
    <property type="entry name" value="NADP_OxRdtase_dom"/>
</dbReference>
<dbReference type="InterPro" id="IPR036812">
    <property type="entry name" value="NAD(P)_OxRdtase_dom_sf"/>
</dbReference>
<dbReference type="Proteomes" id="UP000078272">
    <property type="component" value="Unassembled WGS sequence"/>
</dbReference>